<reference evidence="4" key="1">
    <citation type="submission" date="2021-01" db="EMBL/GenBank/DDBJ databases">
        <authorList>
            <consortium name="Genoscope - CEA"/>
            <person name="William W."/>
        </authorList>
    </citation>
    <scope>NUCLEOTIDE SEQUENCE</scope>
</reference>
<feature type="coiled-coil region" evidence="1">
    <location>
        <begin position="322"/>
        <end position="376"/>
    </location>
</feature>
<dbReference type="PANTHER" id="PTHR10555">
    <property type="entry name" value="SORTING NEXIN"/>
    <property type="match status" value="1"/>
</dbReference>
<comment type="caution">
    <text evidence="4">The sequence shown here is derived from an EMBL/GenBank/DDBJ whole genome shotgun (WGS) entry which is preliminary data.</text>
</comment>
<dbReference type="OrthoDB" id="289314at2759"/>
<feature type="region of interest" description="Disordered" evidence="2">
    <location>
        <begin position="1"/>
        <end position="45"/>
    </location>
</feature>
<evidence type="ECO:0000313" key="5">
    <source>
        <dbReference type="Proteomes" id="UP000692954"/>
    </source>
</evidence>
<evidence type="ECO:0000256" key="1">
    <source>
        <dbReference type="SAM" id="Coils"/>
    </source>
</evidence>
<dbReference type="CDD" id="cd06093">
    <property type="entry name" value="PX_domain"/>
    <property type="match status" value="1"/>
</dbReference>
<feature type="domain" description="PX" evidence="3">
    <location>
        <begin position="62"/>
        <end position="172"/>
    </location>
</feature>
<accession>A0A8S1QQS9</accession>
<proteinExistence type="predicted"/>
<gene>
    <name evidence="4" type="ORF">PSON_ATCC_30995.1.T1160045</name>
</gene>
<dbReference type="SMART" id="SM00312">
    <property type="entry name" value="PX"/>
    <property type="match status" value="1"/>
</dbReference>
<dbReference type="EMBL" id="CAJJDN010000116">
    <property type="protein sequence ID" value="CAD8118108.1"/>
    <property type="molecule type" value="Genomic_DNA"/>
</dbReference>
<dbReference type="Pfam" id="PF00787">
    <property type="entry name" value="PX"/>
    <property type="match status" value="1"/>
</dbReference>
<dbReference type="GO" id="GO:0035091">
    <property type="term" value="F:phosphatidylinositol binding"/>
    <property type="evidence" value="ECO:0007669"/>
    <property type="project" value="InterPro"/>
</dbReference>
<evidence type="ECO:0000259" key="3">
    <source>
        <dbReference type="PROSITE" id="PS50195"/>
    </source>
</evidence>
<organism evidence="4 5">
    <name type="scientific">Paramecium sonneborni</name>
    <dbReference type="NCBI Taxonomy" id="65129"/>
    <lineage>
        <taxon>Eukaryota</taxon>
        <taxon>Sar</taxon>
        <taxon>Alveolata</taxon>
        <taxon>Ciliophora</taxon>
        <taxon>Intramacronucleata</taxon>
        <taxon>Oligohymenophorea</taxon>
        <taxon>Peniculida</taxon>
        <taxon>Parameciidae</taxon>
        <taxon>Paramecium</taxon>
    </lineage>
</organism>
<evidence type="ECO:0000256" key="2">
    <source>
        <dbReference type="SAM" id="MobiDB-lite"/>
    </source>
</evidence>
<keyword evidence="1" id="KW-0175">Coiled coil</keyword>
<dbReference type="PROSITE" id="PS50195">
    <property type="entry name" value="PX"/>
    <property type="match status" value="1"/>
</dbReference>
<sequence>MQNDETNERSNNVLDTDESTQQNSTENTQGEHVQQQEVLEQHSNEQQKLNDAILQQIDNDEPIFILVSNPSEVKSSSMNKYLVYTVKGKDALGNFEVQRRFNEFYILREALLSIWPGLYIPPLPDKLVNPTGDELLERVRLLNIFVMKMAQIKYLYYSEEFVQIFLRSTQTDVCKQIQSLPKPNIRSQIDKFKHIFETDQVQEPDINSINKINQMQKFCKQSQQLLIKLFDQAKSLSGSRRCLKELFHSFFGIGLYEFEQQILLPCLESQKYLILTNPDAQELKSTLDYLKEQNQISLDKIQDLISTEQRDMEAFLQGFQQRESLLHLKSKVENKLREQQEQLTKVMIGKGTSFGNKNQEEQRQKIEMQIVESQNDVDSYKYYYQLVTHVLTTKAIDKFKKDKHESYKRIIRDLSQLEIENHQVMQEVWTRVISLAESLKVKE</sequence>
<dbReference type="InterPro" id="IPR001683">
    <property type="entry name" value="PX_dom"/>
</dbReference>
<dbReference type="Proteomes" id="UP000692954">
    <property type="component" value="Unassembled WGS sequence"/>
</dbReference>
<dbReference type="GO" id="GO:0005768">
    <property type="term" value="C:endosome"/>
    <property type="evidence" value="ECO:0007669"/>
    <property type="project" value="TreeGrafter"/>
</dbReference>
<dbReference type="AlphaFoldDB" id="A0A8S1QQS9"/>
<name>A0A8S1QQS9_9CILI</name>
<protein>
    <recommendedName>
        <fullName evidence="3">PX domain-containing protein</fullName>
    </recommendedName>
</protein>
<dbReference type="PANTHER" id="PTHR10555:SF170">
    <property type="entry name" value="FI18122P1"/>
    <property type="match status" value="1"/>
</dbReference>
<keyword evidence="5" id="KW-1185">Reference proteome</keyword>
<feature type="compositionally biased region" description="Polar residues" evidence="2">
    <location>
        <begin position="1"/>
        <end position="28"/>
    </location>
</feature>
<evidence type="ECO:0000313" key="4">
    <source>
        <dbReference type="EMBL" id="CAD8118108.1"/>
    </source>
</evidence>